<evidence type="ECO:0000313" key="7">
    <source>
        <dbReference type="EMBL" id="CAI9923189.1"/>
    </source>
</evidence>
<dbReference type="Proteomes" id="UP001642409">
    <property type="component" value="Unassembled WGS sequence"/>
</dbReference>
<proteinExistence type="inferred from homology"/>
<comment type="similarity">
    <text evidence="2">Belongs to the TUBGCP family.</text>
</comment>
<keyword evidence="4" id="KW-0493">Microtubule</keyword>
<evidence type="ECO:0000313" key="8">
    <source>
        <dbReference type="EMBL" id="CAL5980293.1"/>
    </source>
</evidence>
<keyword evidence="3" id="KW-0963">Cytoplasm</keyword>
<dbReference type="InterPro" id="IPR007259">
    <property type="entry name" value="GCP"/>
</dbReference>
<sequence length="739" mass="86992">MSASEIMQKYAQYKAQYNRNPVDSHPQTIDVPKIPLEQQRQQILMDQVRPSVDEILKRNQIEKQEVSAPKQKPQLIQYDAEPESFQNSVSNNNPSVTNTAKAQPNENLDLSDLQAKSTAFPNWYFRIQANQLQSQPPVQLKLQQLQFEDEFVVQKQLVSDVLFLLSGAKQTNYLTLQIVRYDQAVFSTVKIIMDQKISFQQQALIVKLCQQTLQYRQNVVQIVQMFQTRDKLSQKISHTLQQILLEINDRLESFSTLLNLQQLDLELSPIQILFEQLNTLSTKLSIAHNPLQILSEVRNHVFLQPFIKSVFDFYIQNFLAKFLKTGNLDNIQFAEKSLDSVQLFKYTPGQIQIFDPIGTELVQIARNQVLFLMKYGKPQMQKSAVSQFFTLTDPSEILKRKFDLKQIQQFYQYVQEVCKSSQQQALMILSEQNLQQNMNRIYNYYFLQRADFIYTFIDMAQFELQQPVATCNFTKLQNQFQYALDTTNIQRSHVQLNLSKHSFMQLLQQLNNQQLSPEKEQRAINMLRLTLPFDKPFDTFFTELRTNAFELIFRRLIRQKVVDYELQKAQKKFFELKVIDKVVNIRIKFKFVFGLMEKMQHFMKELEFKVQEGILCAINVFQEKMKEIKEVDEIGVEIDNMNKMLFRKLFLNEDETVRLMDKLFADILIFSKYICQHFNFVDDTDHGLTKLGLKQVRNEKINLFVKSLERLVEGNKTQINTLGQQFDAKMSVWRGFDGM</sequence>
<evidence type="ECO:0000256" key="3">
    <source>
        <dbReference type="ARBA" id="ARBA00022490"/>
    </source>
</evidence>
<dbReference type="Gene3D" id="1.20.120.1900">
    <property type="entry name" value="Gamma-tubulin complex, C-terminal domain"/>
    <property type="match status" value="1"/>
</dbReference>
<dbReference type="EMBL" id="CATOUU010000279">
    <property type="protein sequence ID" value="CAI9923189.1"/>
    <property type="molecule type" value="Genomic_DNA"/>
</dbReference>
<dbReference type="InterPro" id="IPR040457">
    <property type="entry name" value="GCP_C"/>
</dbReference>
<dbReference type="GO" id="GO:0031122">
    <property type="term" value="P:cytoplasmic microtubule organization"/>
    <property type="evidence" value="ECO:0007669"/>
    <property type="project" value="TreeGrafter"/>
</dbReference>
<dbReference type="AlphaFoldDB" id="A0AA86NPJ0"/>
<dbReference type="GO" id="GO:0043015">
    <property type="term" value="F:gamma-tubulin binding"/>
    <property type="evidence" value="ECO:0007669"/>
    <property type="project" value="InterPro"/>
</dbReference>
<dbReference type="Pfam" id="PF04130">
    <property type="entry name" value="GCP_C_terminal"/>
    <property type="match status" value="1"/>
</dbReference>
<evidence type="ECO:0000256" key="5">
    <source>
        <dbReference type="ARBA" id="ARBA00023212"/>
    </source>
</evidence>
<dbReference type="PANTHER" id="PTHR19302">
    <property type="entry name" value="GAMMA TUBULIN COMPLEX PROTEIN"/>
    <property type="match status" value="1"/>
</dbReference>
<dbReference type="GO" id="GO:0000930">
    <property type="term" value="C:gamma-tubulin complex"/>
    <property type="evidence" value="ECO:0007669"/>
    <property type="project" value="TreeGrafter"/>
</dbReference>
<dbReference type="GO" id="GO:0051011">
    <property type="term" value="F:microtubule minus-end binding"/>
    <property type="evidence" value="ECO:0007669"/>
    <property type="project" value="TreeGrafter"/>
</dbReference>
<dbReference type="PANTHER" id="PTHR19302:SF13">
    <property type="entry name" value="GAMMA-TUBULIN COMPLEX COMPONENT 2"/>
    <property type="match status" value="1"/>
</dbReference>
<organism evidence="7">
    <name type="scientific">Hexamita inflata</name>
    <dbReference type="NCBI Taxonomy" id="28002"/>
    <lineage>
        <taxon>Eukaryota</taxon>
        <taxon>Metamonada</taxon>
        <taxon>Diplomonadida</taxon>
        <taxon>Hexamitidae</taxon>
        <taxon>Hexamitinae</taxon>
        <taxon>Hexamita</taxon>
    </lineage>
</organism>
<dbReference type="GO" id="GO:0000922">
    <property type="term" value="C:spindle pole"/>
    <property type="evidence" value="ECO:0007669"/>
    <property type="project" value="InterPro"/>
</dbReference>
<evidence type="ECO:0000256" key="2">
    <source>
        <dbReference type="ARBA" id="ARBA00010337"/>
    </source>
</evidence>
<comment type="caution">
    <text evidence="7">The sequence shown here is derived from an EMBL/GenBank/DDBJ whole genome shotgun (WGS) entry which is preliminary data.</text>
</comment>
<feature type="domain" description="Gamma tubulin complex component C-terminal" evidence="6">
    <location>
        <begin position="434"/>
        <end position="731"/>
    </location>
</feature>
<accession>A0AA86NPJ0</accession>
<dbReference type="InterPro" id="IPR042241">
    <property type="entry name" value="GCP_C_sf"/>
</dbReference>
<evidence type="ECO:0000256" key="1">
    <source>
        <dbReference type="ARBA" id="ARBA00004245"/>
    </source>
</evidence>
<reference evidence="7" key="1">
    <citation type="submission" date="2023-06" db="EMBL/GenBank/DDBJ databases">
        <authorList>
            <person name="Kurt Z."/>
        </authorList>
    </citation>
    <scope>NUCLEOTIDE SEQUENCE</scope>
</reference>
<evidence type="ECO:0000256" key="4">
    <source>
        <dbReference type="ARBA" id="ARBA00022701"/>
    </source>
</evidence>
<evidence type="ECO:0000313" key="9">
    <source>
        <dbReference type="Proteomes" id="UP001642409"/>
    </source>
</evidence>
<keyword evidence="9" id="KW-1185">Reference proteome</keyword>
<comment type="subcellular location">
    <subcellularLocation>
        <location evidence="1">Cytoplasm</location>
        <location evidence="1">Cytoskeleton</location>
    </subcellularLocation>
</comment>
<dbReference type="GO" id="GO:0007020">
    <property type="term" value="P:microtubule nucleation"/>
    <property type="evidence" value="ECO:0007669"/>
    <property type="project" value="InterPro"/>
</dbReference>
<evidence type="ECO:0000259" key="6">
    <source>
        <dbReference type="Pfam" id="PF04130"/>
    </source>
</evidence>
<dbReference type="EMBL" id="CAXDID020000012">
    <property type="protein sequence ID" value="CAL5980293.1"/>
    <property type="molecule type" value="Genomic_DNA"/>
</dbReference>
<name>A0AA86NPJ0_9EUKA</name>
<dbReference type="GO" id="GO:0051225">
    <property type="term" value="P:spindle assembly"/>
    <property type="evidence" value="ECO:0007669"/>
    <property type="project" value="TreeGrafter"/>
</dbReference>
<reference evidence="8 9" key="2">
    <citation type="submission" date="2024-07" db="EMBL/GenBank/DDBJ databases">
        <authorList>
            <person name="Akdeniz Z."/>
        </authorList>
    </citation>
    <scope>NUCLEOTIDE SEQUENCE [LARGE SCALE GENOMIC DNA]</scope>
</reference>
<keyword evidence="5" id="KW-0206">Cytoskeleton</keyword>
<dbReference type="GO" id="GO:0000278">
    <property type="term" value="P:mitotic cell cycle"/>
    <property type="evidence" value="ECO:0007669"/>
    <property type="project" value="TreeGrafter"/>
</dbReference>
<gene>
    <name evidence="7" type="ORF">HINF_LOCUS10834</name>
    <name evidence="8" type="ORF">HINF_LOCUS6100</name>
</gene>
<dbReference type="GO" id="GO:0005874">
    <property type="term" value="C:microtubule"/>
    <property type="evidence" value="ECO:0007669"/>
    <property type="project" value="UniProtKB-KW"/>
</dbReference>
<dbReference type="GO" id="GO:0051321">
    <property type="term" value="P:meiotic cell cycle"/>
    <property type="evidence" value="ECO:0007669"/>
    <property type="project" value="TreeGrafter"/>
</dbReference>
<protein>
    <submittedName>
        <fullName evidence="7 8">Spc97 / Spc98 family protein</fullName>
    </submittedName>
</protein>